<evidence type="ECO:0000313" key="3">
    <source>
        <dbReference type="Proteomes" id="UP000887013"/>
    </source>
</evidence>
<dbReference type="Proteomes" id="UP000887013">
    <property type="component" value="Unassembled WGS sequence"/>
</dbReference>
<organism evidence="2 3">
    <name type="scientific">Nephila pilipes</name>
    <name type="common">Giant wood spider</name>
    <name type="synonym">Nephila maculata</name>
    <dbReference type="NCBI Taxonomy" id="299642"/>
    <lineage>
        <taxon>Eukaryota</taxon>
        <taxon>Metazoa</taxon>
        <taxon>Ecdysozoa</taxon>
        <taxon>Arthropoda</taxon>
        <taxon>Chelicerata</taxon>
        <taxon>Arachnida</taxon>
        <taxon>Araneae</taxon>
        <taxon>Araneomorphae</taxon>
        <taxon>Entelegynae</taxon>
        <taxon>Araneoidea</taxon>
        <taxon>Nephilidae</taxon>
        <taxon>Nephila</taxon>
    </lineage>
</organism>
<evidence type="ECO:0000256" key="1">
    <source>
        <dbReference type="SAM" id="MobiDB-lite"/>
    </source>
</evidence>
<keyword evidence="3" id="KW-1185">Reference proteome</keyword>
<feature type="compositionally biased region" description="Basic residues" evidence="1">
    <location>
        <begin position="74"/>
        <end position="85"/>
    </location>
</feature>
<dbReference type="AlphaFoldDB" id="A0A8X6PE14"/>
<protein>
    <submittedName>
        <fullName evidence="2">Uncharacterized protein</fullName>
    </submittedName>
</protein>
<dbReference type="EMBL" id="BMAW01018698">
    <property type="protein sequence ID" value="GFT59676.1"/>
    <property type="molecule type" value="Genomic_DNA"/>
</dbReference>
<gene>
    <name evidence="2" type="ORF">NPIL_132241</name>
</gene>
<name>A0A8X6PE14_NEPPI</name>
<accession>A0A8X6PE14</accession>
<reference evidence="2" key="1">
    <citation type="submission" date="2020-08" db="EMBL/GenBank/DDBJ databases">
        <title>Multicomponent nature underlies the extraordinary mechanical properties of spider dragline silk.</title>
        <authorList>
            <person name="Kono N."/>
            <person name="Nakamura H."/>
            <person name="Mori M."/>
            <person name="Yoshida Y."/>
            <person name="Ohtoshi R."/>
            <person name="Malay A.D."/>
            <person name="Moran D.A.P."/>
            <person name="Tomita M."/>
            <person name="Numata K."/>
            <person name="Arakawa K."/>
        </authorList>
    </citation>
    <scope>NUCLEOTIDE SEQUENCE</scope>
</reference>
<sequence length="152" mass="17816">MRQWSESVRSWESRRFLLTHVHDRPCQMKRVLNLDAFLARPLFESRNGILYCQMSLNALSSSHATSCGDAAPRSTHHMPSRHQKGNRANWPPNLSHFLAERFNRIMFHHEMKPNQVSRVKRCRMPYTSLPKPLARKFTGSRIATSRIFKQES</sequence>
<comment type="caution">
    <text evidence="2">The sequence shown here is derived from an EMBL/GenBank/DDBJ whole genome shotgun (WGS) entry which is preliminary data.</text>
</comment>
<proteinExistence type="predicted"/>
<evidence type="ECO:0000313" key="2">
    <source>
        <dbReference type="EMBL" id="GFT59676.1"/>
    </source>
</evidence>
<feature type="region of interest" description="Disordered" evidence="1">
    <location>
        <begin position="69"/>
        <end position="90"/>
    </location>
</feature>